<name>A0A937K256_9BACT</name>
<comment type="caution">
    <text evidence="2">The sequence shown here is derived from an EMBL/GenBank/DDBJ whole genome shotgun (WGS) entry which is preliminary data.</text>
</comment>
<gene>
    <name evidence="2" type="ORF">JL102_17825</name>
</gene>
<evidence type="ECO:0000256" key="1">
    <source>
        <dbReference type="SAM" id="SignalP"/>
    </source>
</evidence>
<dbReference type="AlphaFoldDB" id="A0A937K256"/>
<sequence>MFRLKIISFLLLISHLSLFAQKNKQEDIIRGIHQFQDELNEEYANKDSSPLEKKDLRHFEGLDFFAIDTSFYIQAKFLRTPNQKPFKMATSTDRSPIYEKYGEAHFMIDTIKVVLEIYQSHDLRKTEEYKDHLFLPFTDKTNGEETYGGGRYISLKIPEGDTIIIDFNKAYNPYCVYNSKYSCPLVPRQNRVSAKVTAGVKAFKNGN</sequence>
<evidence type="ECO:0000313" key="3">
    <source>
        <dbReference type="Proteomes" id="UP000659388"/>
    </source>
</evidence>
<dbReference type="PANTHER" id="PTHR41913">
    <property type="entry name" value="DUF1684 DOMAIN-CONTAINING PROTEIN"/>
    <property type="match status" value="1"/>
</dbReference>
<dbReference type="RefSeq" id="WP_202245808.1">
    <property type="nucleotide sequence ID" value="NZ_JAESIY010000010.1"/>
</dbReference>
<dbReference type="Pfam" id="PF07920">
    <property type="entry name" value="DUF1684"/>
    <property type="match status" value="1"/>
</dbReference>
<organism evidence="2 3">
    <name type="scientific">Fulvivirga sediminis</name>
    <dbReference type="NCBI Taxonomy" id="2803949"/>
    <lineage>
        <taxon>Bacteria</taxon>
        <taxon>Pseudomonadati</taxon>
        <taxon>Bacteroidota</taxon>
        <taxon>Cytophagia</taxon>
        <taxon>Cytophagales</taxon>
        <taxon>Fulvivirgaceae</taxon>
        <taxon>Fulvivirga</taxon>
    </lineage>
</organism>
<reference evidence="2" key="1">
    <citation type="submission" date="2021-01" db="EMBL/GenBank/DDBJ databases">
        <title>Fulvivirga kasyanovii gen. nov., sp nov., a novel member of the phylum Bacteroidetes isolated from seawater in a mussel farm.</title>
        <authorList>
            <person name="Zhao L.-H."/>
            <person name="Wang Z.-J."/>
        </authorList>
    </citation>
    <scope>NUCLEOTIDE SEQUENCE</scope>
    <source>
        <strain evidence="2">2943</strain>
    </source>
</reference>
<dbReference type="EMBL" id="JAESIY010000010">
    <property type="protein sequence ID" value="MBL3658015.1"/>
    <property type="molecule type" value="Genomic_DNA"/>
</dbReference>
<keyword evidence="3" id="KW-1185">Reference proteome</keyword>
<proteinExistence type="predicted"/>
<feature type="chain" id="PRO_5037258024" evidence="1">
    <location>
        <begin position="21"/>
        <end position="207"/>
    </location>
</feature>
<dbReference type="Proteomes" id="UP000659388">
    <property type="component" value="Unassembled WGS sequence"/>
</dbReference>
<dbReference type="PANTHER" id="PTHR41913:SF1">
    <property type="entry name" value="DUF1684 DOMAIN-CONTAINING PROTEIN"/>
    <property type="match status" value="1"/>
</dbReference>
<keyword evidence="1" id="KW-0732">Signal</keyword>
<evidence type="ECO:0000313" key="2">
    <source>
        <dbReference type="EMBL" id="MBL3658015.1"/>
    </source>
</evidence>
<protein>
    <submittedName>
        <fullName evidence="2">DUF1684 domain-containing protein</fullName>
    </submittedName>
</protein>
<feature type="signal peptide" evidence="1">
    <location>
        <begin position="1"/>
        <end position="20"/>
    </location>
</feature>
<accession>A0A937K256</accession>
<dbReference type="InterPro" id="IPR012467">
    <property type="entry name" value="DUF1684"/>
</dbReference>